<keyword evidence="1" id="KW-1133">Transmembrane helix</keyword>
<name>A0A2N3HGC4_9FLAO</name>
<gene>
    <name evidence="2" type="ORF">CSW08_15510</name>
</gene>
<keyword evidence="3" id="KW-1185">Reference proteome</keyword>
<evidence type="ECO:0000313" key="2">
    <source>
        <dbReference type="EMBL" id="PKQ44027.1"/>
    </source>
</evidence>
<sequence>MSFILLVENGISTNENQNTDFIEILFFSVIAVAVLIFIIIVNRNRITTKGNFEEKIIKTISNNKIIDPEILEGLNSEELKLAITQEMSRLNTKYGKSSIDLQKMTLLMDQLEFENLQKLYQWFYSKKACS</sequence>
<dbReference type="AlphaFoldDB" id="A0A2N3HGC4"/>
<reference evidence="2 3" key="1">
    <citation type="submission" date="2017-12" db="EMBL/GenBank/DDBJ databases">
        <title>Confluentibacter flavum sp. nov., isolated from the saline lake.</title>
        <authorList>
            <person name="Yu L."/>
        </authorList>
    </citation>
    <scope>NUCLEOTIDE SEQUENCE [LARGE SCALE GENOMIC DNA]</scope>
    <source>
        <strain evidence="2 3">3B</strain>
    </source>
</reference>
<dbReference type="RefSeq" id="WP_106660780.1">
    <property type="nucleotide sequence ID" value="NZ_PJEO01000053.1"/>
</dbReference>
<organism evidence="2 3">
    <name type="scientific">Confluentibacter flavum</name>
    <dbReference type="NCBI Taxonomy" id="1909700"/>
    <lineage>
        <taxon>Bacteria</taxon>
        <taxon>Pseudomonadati</taxon>
        <taxon>Bacteroidota</taxon>
        <taxon>Flavobacteriia</taxon>
        <taxon>Flavobacteriales</taxon>
        <taxon>Flavobacteriaceae</taxon>
        <taxon>Confluentibacter</taxon>
    </lineage>
</organism>
<dbReference type="EMBL" id="PJEO01000053">
    <property type="protein sequence ID" value="PKQ44027.1"/>
    <property type="molecule type" value="Genomic_DNA"/>
</dbReference>
<evidence type="ECO:0000256" key="1">
    <source>
        <dbReference type="SAM" id="Phobius"/>
    </source>
</evidence>
<comment type="caution">
    <text evidence="2">The sequence shown here is derived from an EMBL/GenBank/DDBJ whole genome shotgun (WGS) entry which is preliminary data.</text>
</comment>
<protein>
    <submittedName>
        <fullName evidence="2">Uncharacterized protein</fullName>
    </submittedName>
</protein>
<evidence type="ECO:0000313" key="3">
    <source>
        <dbReference type="Proteomes" id="UP000233435"/>
    </source>
</evidence>
<dbReference type="Proteomes" id="UP000233435">
    <property type="component" value="Unassembled WGS sequence"/>
</dbReference>
<feature type="transmembrane region" description="Helical" evidence="1">
    <location>
        <begin position="21"/>
        <end position="41"/>
    </location>
</feature>
<keyword evidence="1" id="KW-0812">Transmembrane</keyword>
<accession>A0A2N3HGC4</accession>
<proteinExistence type="predicted"/>
<keyword evidence="1" id="KW-0472">Membrane</keyword>